<dbReference type="Gene3D" id="3.30.200.20">
    <property type="entry name" value="Phosphorylase Kinase, domain 1"/>
    <property type="match status" value="1"/>
</dbReference>
<dbReference type="PANTHER" id="PTHR44167">
    <property type="entry name" value="OVARIAN-SPECIFIC SERINE/THREONINE-PROTEIN KINASE LOK-RELATED"/>
    <property type="match status" value="1"/>
</dbReference>
<keyword evidence="3" id="KW-1185">Reference proteome</keyword>
<proteinExistence type="predicted"/>
<reference evidence="2 3" key="1">
    <citation type="submission" date="2024-04" db="EMBL/GenBank/DDBJ databases">
        <title>Tritrichomonas musculus Genome.</title>
        <authorList>
            <person name="Alves-Ferreira E."/>
            <person name="Grigg M."/>
            <person name="Lorenzi H."/>
            <person name="Galac M."/>
        </authorList>
    </citation>
    <scope>NUCLEOTIDE SEQUENCE [LARGE SCALE GENOMIC DNA]</scope>
    <source>
        <strain evidence="2 3">EAF2021</strain>
    </source>
</reference>
<accession>A0ABR2I4Q8</accession>
<dbReference type="InterPro" id="IPR001245">
    <property type="entry name" value="Ser-Thr/Tyr_kinase_cat_dom"/>
</dbReference>
<dbReference type="CDD" id="cd00180">
    <property type="entry name" value="PKc"/>
    <property type="match status" value="1"/>
</dbReference>
<dbReference type="Pfam" id="PF00069">
    <property type="entry name" value="Pkinase"/>
    <property type="match status" value="1"/>
</dbReference>
<dbReference type="EMBL" id="JAPFFF010000020">
    <property type="protein sequence ID" value="KAK8857353.1"/>
    <property type="molecule type" value="Genomic_DNA"/>
</dbReference>
<evidence type="ECO:0000313" key="2">
    <source>
        <dbReference type="EMBL" id="KAK8857353.1"/>
    </source>
</evidence>
<dbReference type="InterPro" id="IPR011009">
    <property type="entry name" value="Kinase-like_dom_sf"/>
</dbReference>
<dbReference type="Gene3D" id="1.10.510.10">
    <property type="entry name" value="Transferase(Phosphotransferase) domain 1"/>
    <property type="match status" value="1"/>
</dbReference>
<evidence type="ECO:0000259" key="1">
    <source>
        <dbReference type="PROSITE" id="PS50011"/>
    </source>
</evidence>
<dbReference type="InterPro" id="IPR000719">
    <property type="entry name" value="Prot_kinase_dom"/>
</dbReference>
<dbReference type="PANTHER" id="PTHR44167:SF24">
    <property type="entry name" value="SERINE_THREONINE-PROTEIN KINASE CHK2"/>
    <property type="match status" value="1"/>
</dbReference>
<feature type="domain" description="Protein kinase" evidence="1">
    <location>
        <begin position="21"/>
        <end position="248"/>
    </location>
</feature>
<protein>
    <recommendedName>
        <fullName evidence="1">Protein kinase domain-containing protein</fullName>
    </recommendedName>
</protein>
<comment type="caution">
    <text evidence="2">The sequence shown here is derived from an EMBL/GenBank/DDBJ whole genome shotgun (WGS) entry which is preliminary data.</text>
</comment>
<organism evidence="2 3">
    <name type="scientific">Tritrichomonas musculus</name>
    <dbReference type="NCBI Taxonomy" id="1915356"/>
    <lineage>
        <taxon>Eukaryota</taxon>
        <taxon>Metamonada</taxon>
        <taxon>Parabasalia</taxon>
        <taxon>Tritrichomonadida</taxon>
        <taxon>Tritrichomonadidae</taxon>
        <taxon>Tritrichomonas</taxon>
    </lineage>
</organism>
<dbReference type="PROSITE" id="PS50011">
    <property type="entry name" value="PROTEIN_KINASE_DOM"/>
    <property type="match status" value="1"/>
</dbReference>
<dbReference type="SUPFAM" id="SSF56112">
    <property type="entry name" value="Protein kinase-like (PK-like)"/>
    <property type="match status" value="1"/>
</dbReference>
<dbReference type="Pfam" id="PF07714">
    <property type="entry name" value="PK_Tyr_Ser-Thr"/>
    <property type="match status" value="1"/>
</dbReference>
<name>A0ABR2I4Q8_9EUKA</name>
<evidence type="ECO:0000313" key="3">
    <source>
        <dbReference type="Proteomes" id="UP001470230"/>
    </source>
</evidence>
<gene>
    <name evidence="2" type="ORF">M9Y10_015757</name>
</gene>
<sequence length="285" mass="33832">MYKIQKETKFVDKFSSPFNEYAIINPIGKGCRSNLFKVQEISSHDIYAMKIIPKKDNDEMMQQVRNKINLLSSLNHPNIIKIYDTFDMKNNQNEEFLVVITDYCENGSLIDYSTIYGFQNDIEKKFIAFHLLEAIRYLHKHGIAHRNIRPENILLDKSLTPKLCNFSNFTKSNDKNFFKEDIWSFGITLYEAFELSYPFKKVEDVINDRATIVKSISDKNLKKLIFECIKRKAEYRPTADNLAKEEYFLFMNKHSEKKNKKRNNSNQKKKFSIERDFYFSLKNIL</sequence>
<dbReference type="Proteomes" id="UP001470230">
    <property type="component" value="Unassembled WGS sequence"/>
</dbReference>